<dbReference type="InterPro" id="IPR036779">
    <property type="entry name" value="LysM_dom_sf"/>
</dbReference>
<proteinExistence type="predicted"/>
<evidence type="ECO:0000256" key="2">
    <source>
        <dbReference type="SAM" id="SignalP"/>
    </source>
</evidence>
<dbReference type="Pfam" id="PF07501">
    <property type="entry name" value="G5"/>
    <property type="match status" value="1"/>
</dbReference>
<feature type="signal peptide" evidence="2">
    <location>
        <begin position="1"/>
        <end position="29"/>
    </location>
</feature>
<protein>
    <submittedName>
        <fullName evidence="5">Peptidoglycan DD-metalloendopeptidase family protein</fullName>
    </submittedName>
</protein>
<feature type="domain" description="LysM" evidence="4">
    <location>
        <begin position="208"/>
        <end position="253"/>
    </location>
</feature>
<dbReference type="EMBL" id="CP045915">
    <property type="protein sequence ID" value="QGH36850.1"/>
    <property type="molecule type" value="Genomic_DNA"/>
</dbReference>
<dbReference type="KEGG" id="grc:GI584_23590"/>
<dbReference type="Gene3D" id="2.70.70.10">
    <property type="entry name" value="Glucose Permease (Domain IIA)"/>
    <property type="match status" value="1"/>
</dbReference>
<evidence type="ECO:0000259" key="4">
    <source>
        <dbReference type="PROSITE" id="PS51782"/>
    </source>
</evidence>
<accession>A0A5Q2TT63</accession>
<evidence type="ECO:0000256" key="1">
    <source>
        <dbReference type="ARBA" id="ARBA00022729"/>
    </source>
</evidence>
<dbReference type="PANTHER" id="PTHR21666:SF270">
    <property type="entry name" value="MUREIN HYDROLASE ACTIVATOR ENVC"/>
    <property type="match status" value="1"/>
</dbReference>
<dbReference type="SUPFAM" id="SSF54106">
    <property type="entry name" value="LysM domain"/>
    <property type="match status" value="1"/>
</dbReference>
<gene>
    <name evidence="5" type="ORF">GI584_23590</name>
</gene>
<dbReference type="SMART" id="SM00257">
    <property type="entry name" value="LysM"/>
    <property type="match status" value="1"/>
</dbReference>
<dbReference type="CDD" id="cd00118">
    <property type="entry name" value="LysM"/>
    <property type="match status" value="1"/>
</dbReference>
<dbReference type="InterPro" id="IPR018392">
    <property type="entry name" value="LysM"/>
</dbReference>
<dbReference type="AlphaFoldDB" id="A0A5Q2TT63"/>
<keyword evidence="1 2" id="KW-0732">Signal</keyword>
<dbReference type="PANTHER" id="PTHR21666">
    <property type="entry name" value="PEPTIDASE-RELATED"/>
    <property type="match status" value="1"/>
</dbReference>
<sequence>MRLSMKGFVKHLTVAGVVALGLSSQVAFADDEALSKVYHVYVDGEHVGIVENKDVVENHIAEKISGHQDENDFTYTVNEEIDYVTETVFSSKVDNQEVIDYLDEELTIAVEAQALEIGDEVVGYFAEKELAEQVIQEYKEKYVSADVLEKIDNDSEEESEPLSVGESHIIDVSLTEEVSIKDKKVSDDEILTVEEGITLLEKGTLENKKHVVDAGDVLGSIASQYDLSLDKLLELNEDLTEDSVIKIGDELNVTAYEPYVEVVVTEEKLDEEEIAYQTEVEESEDMYKGEEEVKQEGENGTVETHYRMEKVNGKTVDMEVLDENVTEEPTNKVIVKGTKVVSSRGSGELDWPAVGGSISSHVGERWGSYHKGIDIAGVSDRSILAADNGTVSSAGWDNGGYGNKIVIDHNNGYRTIYAHLSSIDVSSGQTVEKGQKIGVMGTTGFSTGIHLHFEVYKDGSLENPADHF</sequence>
<dbReference type="InterPro" id="IPR016047">
    <property type="entry name" value="M23ase_b-sheet_dom"/>
</dbReference>
<keyword evidence="6" id="KW-1185">Reference proteome</keyword>
<name>A0A5Q2TT63_9BACI</name>
<dbReference type="Pfam" id="PF01476">
    <property type="entry name" value="LysM"/>
    <property type="match status" value="1"/>
</dbReference>
<evidence type="ECO:0000313" key="6">
    <source>
        <dbReference type="Proteomes" id="UP000339690"/>
    </source>
</evidence>
<dbReference type="PROSITE" id="PS51782">
    <property type="entry name" value="LYSM"/>
    <property type="match status" value="1"/>
</dbReference>
<organism evidence="5 6">
    <name type="scientific">Gracilibacillus salitolerans</name>
    <dbReference type="NCBI Taxonomy" id="2663022"/>
    <lineage>
        <taxon>Bacteria</taxon>
        <taxon>Bacillati</taxon>
        <taxon>Bacillota</taxon>
        <taxon>Bacilli</taxon>
        <taxon>Bacillales</taxon>
        <taxon>Bacillaceae</taxon>
        <taxon>Gracilibacillus</taxon>
    </lineage>
</organism>
<dbReference type="SMART" id="SM01208">
    <property type="entry name" value="G5"/>
    <property type="match status" value="1"/>
</dbReference>
<dbReference type="InterPro" id="IPR011055">
    <property type="entry name" value="Dup_hybrid_motif"/>
</dbReference>
<dbReference type="InterPro" id="IPR050570">
    <property type="entry name" value="Cell_wall_metabolism_enzyme"/>
</dbReference>
<feature type="chain" id="PRO_5024311353" evidence="2">
    <location>
        <begin position="30"/>
        <end position="468"/>
    </location>
</feature>
<dbReference type="Gene3D" id="3.10.350.10">
    <property type="entry name" value="LysM domain"/>
    <property type="match status" value="1"/>
</dbReference>
<dbReference type="InterPro" id="IPR011098">
    <property type="entry name" value="G5_dom"/>
</dbReference>
<dbReference type="Proteomes" id="UP000339690">
    <property type="component" value="Chromosome"/>
</dbReference>
<evidence type="ECO:0000313" key="5">
    <source>
        <dbReference type="EMBL" id="QGH36850.1"/>
    </source>
</evidence>
<dbReference type="Pfam" id="PF01551">
    <property type="entry name" value="Peptidase_M23"/>
    <property type="match status" value="1"/>
</dbReference>
<dbReference type="RefSeq" id="WP_153792858.1">
    <property type="nucleotide sequence ID" value="NZ_CP045915.1"/>
</dbReference>
<dbReference type="CDD" id="cd12797">
    <property type="entry name" value="M23_peptidase"/>
    <property type="match status" value="1"/>
</dbReference>
<dbReference type="PROSITE" id="PS51109">
    <property type="entry name" value="G5"/>
    <property type="match status" value="1"/>
</dbReference>
<evidence type="ECO:0000259" key="3">
    <source>
        <dbReference type="PROSITE" id="PS51109"/>
    </source>
</evidence>
<dbReference type="SUPFAM" id="SSF51261">
    <property type="entry name" value="Duplicated hybrid motif"/>
    <property type="match status" value="1"/>
</dbReference>
<feature type="domain" description="G5" evidence="3">
    <location>
        <begin position="260"/>
        <end position="340"/>
    </location>
</feature>
<dbReference type="GO" id="GO:0004222">
    <property type="term" value="F:metalloendopeptidase activity"/>
    <property type="evidence" value="ECO:0007669"/>
    <property type="project" value="TreeGrafter"/>
</dbReference>
<reference evidence="5 6" key="1">
    <citation type="submission" date="2019-11" db="EMBL/GenBank/DDBJ databases">
        <title>Gracilibacillus salitolerans sp. nov., a moderate halophile isolated from a saline soil in northwest China.</title>
        <authorList>
            <person name="Gan L."/>
        </authorList>
    </citation>
    <scope>NUCLEOTIDE SEQUENCE [LARGE SCALE GENOMIC DNA]</scope>
    <source>
        <strain evidence="5 6">SCU50</strain>
    </source>
</reference>
<dbReference type="Gene3D" id="2.20.230.10">
    <property type="entry name" value="Resuscitation-promoting factor rpfb"/>
    <property type="match status" value="1"/>
</dbReference>